<evidence type="ECO:0000256" key="4">
    <source>
        <dbReference type="ARBA" id="ARBA00023172"/>
    </source>
</evidence>
<feature type="domain" description="Tyr recombinase" evidence="6">
    <location>
        <begin position="186"/>
        <end position="393"/>
    </location>
</feature>
<keyword evidence="9" id="KW-1185">Reference proteome</keyword>
<evidence type="ECO:0000313" key="8">
    <source>
        <dbReference type="EMBL" id="TFB13686.1"/>
    </source>
</evidence>
<sequence length="404" mass="47146">MKGHVYRRGCTCKKKKCTCRAKYTYVVDVGIDPKTGKRKQKSKGGFRTKHEAELALASLIHDIQAGTFIKESEELFKDFAKDWLVIYAETNSVKPGTIRVRQHEINNLLPYLANLKLRSITRETYQNTLNDLKDKGYADNTLSGIHRTGRMIFRKAVEMEKVKRDPTEFAYLRKTKRSVEDLESNEIPKYLEKEELNLFLQTAKEKGLFLDYLIFLTLSYTGIRVGELVALKWKDVDFNQHTIKITKTYYNPTNNTQKYQLVPPKTKKSKRTISIDEEIIVHLKKHLATQNKMKMKKRNMYHDENFIFAKKERKPGYPIVIKIVETRMKRLLKIAGLNEALTPHSLRHTHTSLLAEAHVNLQIIMERLGHTDDQTTKNIYLHVTQDMKKEASQKFGELMRSLKK</sequence>
<dbReference type="GO" id="GO:0015074">
    <property type="term" value="P:DNA integration"/>
    <property type="evidence" value="ECO:0007669"/>
    <property type="project" value="UniProtKB-KW"/>
</dbReference>
<evidence type="ECO:0000259" key="7">
    <source>
        <dbReference type="PROSITE" id="PS51900"/>
    </source>
</evidence>
<dbReference type="OrthoDB" id="9803188at2"/>
<dbReference type="InterPro" id="IPR013762">
    <property type="entry name" value="Integrase-like_cat_sf"/>
</dbReference>
<keyword evidence="4" id="KW-0233">DNA recombination</keyword>
<evidence type="ECO:0000256" key="1">
    <source>
        <dbReference type="ARBA" id="ARBA00008857"/>
    </source>
</evidence>
<dbReference type="Gene3D" id="1.10.150.130">
    <property type="match status" value="1"/>
</dbReference>
<dbReference type="Pfam" id="PF14657">
    <property type="entry name" value="Arm-DNA-bind_4"/>
    <property type="match status" value="1"/>
</dbReference>
<dbReference type="PROSITE" id="PS51898">
    <property type="entry name" value="TYR_RECOMBINASE"/>
    <property type="match status" value="1"/>
</dbReference>
<evidence type="ECO:0000256" key="5">
    <source>
        <dbReference type="PROSITE-ProRule" id="PRU01248"/>
    </source>
</evidence>
<dbReference type="Pfam" id="PF00589">
    <property type="entry name" value="Phage_integrase"/>
    <property type="match status" value="1"/>
</dbReference>
<evidence type="ECO:0000256" key="3">
    <source>
        <dbReference type="ARBA" id="ARBA00023125"/>
    </source>
</evidence>
<name>A0A4Y8IEX0_9BACI</name>
<dbReference type="PROSITE" id="PS51900">
    <property type="entry name" value="CB"/>
    <property type="match status" value="1"/>
</dbReference>
<comment type="similarity">
    <text evidence="1">Belongs to the 'phage' integrase family.</text>
</comment>
<evidence type="ECO:0000313" key="9">
    <source>
        <dbReference type="Proteomes" id="UP000297975"/>
    </source>
</evidence>
<dbReference type="EMBL" id="SOPW01000023">
    <property type="protein sequence ID" value="TFB13686.1"/>
    <property type="molecule type" value="Genomic_DNA"/>
</dbReference>
<keyword evidence="3 5" id="KW-0238">DNA-binding</keyword>
<evidence type="ECO:0000256" key="2">
    <source>
        <dbReference type="ARBA" id="ARBA00022908"/>
    </source>
</evidence>
<dbReference type="PANTHER" id="PTHR30349">
    <property type="entry name" value="PHAGE INTEGRASE-RELATED"/>
    <property type="match status" value="1"/>
</dbReference>
<dbReference type="Proteomes" id="UP000297975">
    <property type="component" value="Unassembled WGS sequence"/>
</dbReference>
<dbReference type="AlphaFoldDB" id="A0A4Y8IEX0"/>
<dbReference type="Gene3D" id="1.10.443.10">
    <property type="entry name" value="Intergrase catalytic core"/>
    <property type="match status" value="1"/>
</dbReference>
<dbReference type="InterPro" id="IPR050090">
    <property type="entry name" value="Tyrosine_recombinase_XerCD"/>
</dbReference>
<dbReference type="SUPFAM" id="SSF56349">
    <property type="entry name" value="DNA breaking-rejoining enzymes"/>
    <property type="match status" value="1"/>
</dbReference>
<comment type="caution">
    <text evidence="8">The sequence shown here is derived from an EMBL/GenBank/DDBJ whole genome shotgun (WGS) entry which is preliminary data.</text>
</comment>
<dbReference type="InterPro" id="IPR010998">
    <property type="entry name" value="Integrase_recombinase_N"/>
</dbReference>
<organism evidence="8 9">
    <name type="scientific">Filobacillus milosensis</name>
    <dbReference type="NCBI Taxonomy" id="94137"/>
    <lineage>
        <taxon>Bacteria</taxon>
        <taxon>Bacillati</taxon>
        <taxon>Bacillota</taxon>
        <taxon>Bacilli</taxon>
        <taxon>Bacillales</taxon>
        <taxon>Bacillaceae</taxon>
        <taxon>Filobacillus</taxon>
    </lineage>
</organism>
<dbReference type="RefSeq" id="WP_134341419.1">
    <property type="nucleotide sequence ID" value="NZ_SOPW01000023.1"/>
</dbReference>
<dbReference type="InterPro" id="IPR002104">
    <property type="entry name" value="Integrase_catalytic"/>
</dbReference>
<dbReference type="InterPro" id="IPR044068">
    <property type="entry name" value="CB"/>
</dbReference>
<protein>
    <submittedName>
        <fullName evidence="8">Site-specific integrase</fullName>
    </submittedName>
</protein>
<dbReference type="CDD" id="cd01189">
    <property type="entry name" value="INT_ICEBs1_C_like"/>
    <property type="match status" value="1"/>
</dbReference>
<dbReference type="PANTHER" id="PTHR30349:SF64">
    <property type="entry name" value="PROPHAGE INTEGRASE INTD-RELATED"/>
    <property type="match status" value="1"/>
</dbReference>
<dbReference type="InterPro" id="IPR011010">
    <property type="entry name" value="DNA_brk_join_enz"/>
</dbReference>
<dbReference type="InterPro" id="IPR004107">
    <property type="entry name" value="Integrase_SAM-like_N"/>
</dbReference>
<dbReference type="InterPro" id="IPR028259">
    <property type="entry name" value="AP2-like_int_N"/>
</dbReference>
<feature type="domain" description="Core-binding (CB)" evidence="7">
    <location>
        <begin position="74"/>
        <end position="157"/>
    </location>
</feature>
<proteinExistence type="inferred from homology"/>
<dbReference type="Pfam" id="PF14659">
    <property type="entry name" value="Phage_int_SAM_3"/>
    <property type="match status" value="1"/>
</dbReference>
<keyword evidence="2" id="KW-0229">DNA integration</keyword>
<accession>A0A4Y8IEX0</accession>
<evidence type="ECO:0000259" key="6">
    <source>
        <dbReference type="PROSITE" id="PS51898"/>
    </source>
</evidence>
<reference evidence="8 9" key="1">
    <citation type="submission" date="2019-03" db="EMBL/GenBank/DDBJ databases">
        <authorList>
            <person name="He R.-H."/>
        </authorList>
    </citation>
    <scope>NUCLEOTIDE SEQUENCE [LARGE SCALE GENOMIC DNA]</scope>
    <source>
        <strain evidence="9">SH 714</strain>
    </source>
</reference>
<dbReference type="GO" id="GO:0003677">
    <property type="term" value="F:DNA binding"/>
    <property type="evidence" value="ECO:0007669"/>
    <property type="project" value="UniProtKB-UniRule"/>
</dbReference>
<dbReference type="GO" id="GO:0006310">
    <property type="term" value="P:DNA recombination"/>
    <property type="evidence" value="ECO:0007669"/>
    <property type="project" value="UniProtKB-KW"/>
</dbReference>
<gene>
    <name evidence="8" type="ORF">E3U55_15635</name>
</gene>